<feature type="repeat" description="TPR" evidence="1">
    <location>
        <begin position="96"/>
        <end position="129"/>
    </location>
</feature>
<dbReference type="SMART" id="SM00028">
    <property type="entry name" value="TPR"/>
    <property type="match status" value="3"/>
</dbReference>
<feature type="region of interest" description="Disordered" evidence="2">
    <location>
        <begin position="179"/>
        <end position="232"/>
    </location>
</feature>
<keyword evidence="1" id="KW-0802">TPR repeat</keyword>
<dbReference type="Proteomes" id="UP001139447">
    <property type="component" value="Unassembled WGS sequence"/>
</dbReference>
<evidence type="ECO:0000313" key="5">
    <source>
        <dbReference type="EMBL" id="MCJ0762822.1"/>
    </source>
</evidence>
<feature type="compositionally biased region" description="Pro residues" evidence="2">
    <location>
        <begin position="215"/>
        <end position="225"/>
    </location>
</feature>
<feature type="compositionally biased region" description="Low complexity" evidence="2">
    <location>
        <begin position="197"/>
        <end position="214"/>
    </location>
</feature>
<dbReference type="PANTHER" id="PTHR12558:SF13">
    <property type="entry name" value="CELL DIVISION CYCLE PROTEIN 27 HOMOLOG"/>
    <property type="match status" value="1"/>
</dbReference>
<dbReference type="InterPro" id="IPR056203">
    <property type="entry name" value="Cds6_C"/>
</dbReference>
<feature type="compositionally biased region" description="Pro residues" evidence="2">
    <location>
        <begin position="186"/>
        <end position="196"/>
    </location>
</feature>
<proteinExistence type="predicted"/>
<dbReference type="Pfam" id="PF13414">
    <property type="entry name" value="TPR_11"/>
    <property type="match status" value="1"/>
</dbReference>
<feature type="signal peptide" evidence="3">
    <location>
        <begin position="1"/>
        <end position="29"/>
    </location>
</feature>
<evidence type="ECO:0000313" key="6">
    <source>
        <dbReference type="Proteomes" id="UP001139447"/>
    </source>
</evidence>
<feature type="domain" description="Cds6 C-terminal" evidence="4">
    <location>
        <begin position="240"/>
        <end position="343"/>
    </location>
</feature>
<reference evidence="5" key="1">
    <citation type="submission" date="2022-03" db="EMBL/GenBank/DDBJ databases">
        <authorList>
            <person name="Woo C.Y."/>
        </authorList>
    </citation>
    <scope>NUCLEOTIDE SEQUENCE</scope>
    <source>
        <strain evidence="5">CYS-02</strain>
    </source>
</reference>
<dbReference type="Pfam" id="PF13432">
    <property type="entry name" value="TPR_16"/>
    <property type="match status" value="1"/>
</dbReference>
<feature type="chain" id="PRO_5040913048" evidence="3">
    <location>
        <begin position="30"/>
        <end position="347"/>
    </location>
</feature>
<sequence>MSNARPLFPKTLRLLALAAALAASAAVQADDYGDVNQLVRSGKLAEAMTKAEQYLAAKPRDPQMRFLKGVIQTESGKPADAIGTFTKLTEDYPELPEPYNNLAVLYASQSQYDKARAALEMAIRTNPSYATAHENLGDVYAKLASQAYSKALQLDSGNTGVQPKLALIRDLFAPAGKGASAKPAAAPAPTPAPTPAPAVATPAPAKAPAAAPAAAPAPAPAPAPAAAPAAAPASGAEKDVEAAVQAWATAWSAKDMAAYLGAYGKEFDPPGKQTRKAWEDERRARIVGKSRISVKLNNLSVAVNGGKATARFKQDYNADALSVSSRKTLDLVKAGDRWVIVKESTGG</sequence>
<dbReference type="SUPFAM" id="SSF48452">
    <property type="entry name" value="TPR-like"/>
    <property type="match status" value="1"/>
</dbReference>
<dbReference type="InterPro" id="IPR019734">
    <property type="entry name" value="TPR_rpt"/>
</dbReference>
<dbReference type="EMBL" id="JALGBI010000001">
    <property type="protein sequence ID" value="MCJ0762822.1"/>
    <property type="molecule type" value="Genomic_DNA"/>
</dbReference>
<comment type="caution">
    <text evidence="5">The sequence shown here is derived from an EMBL/GenBank/DDBJ whole genome shotgun (WGS) entry which is preliminary data.</text>
</comment>
<dbReference type="SUPFAM" id="SSF54427">
    <property type="entry name" value="NTF2-like"/>
    <property type="match status" value="1"/>
</dbReference>
<protein>
    <submittedName>
        <fullName evidence="5">Tetratricopeptide repeat protein</fullName>
    </submittedName>
</protein>
<dbReference type="Gene3D" id="3.10.450.50">
    <property type="match status" value="1"/>
</dbReference>
<evidence type="ECO:0000256" key="1">
    <source>
        <dbReference type="PROSITE-ProRule" id="PRU00339"/>
    </source>
</evidence>
<dbReference type="AlphaFoldDB" id="A0A9X1VT29"/>
<dbReference type="InterPro" id="IPR011990">
    <property type="entry name" value="TPR-like_helical_dom_sf"/>
</dbReference>
<dbReference type="InterPro" id="IPR032710">
    <property type="entry name" value="NTF2-like_dom_sf"/>
</dbReference>
<keyword evidence="6" id="KW-1185">Reference proteome</keyword>
<name>A0A9X1VT29_9BURK</name>
<dbReference type="Gene3D" id="1.25.40.10">
    <property type="entry name" value="Tetratricopeptide repeat domain"/>
    <property type="match status" value="1"/>
</dbReference>
<dbReference type="Pfam" id="PF24125">
    <property type="entry name" value="Cds6_C"/>
    <property type="match status" value="1"/>
</dbReference>
<dbReference type="PANTHER" id="PTHR12558">
    <property type="entry name" value="CELL DIVISION CYCLE 16,23,27"/>
    <property type="match status" value="1"/>
</dbReference>
<dbReference type="RefSeq" id="WP_243305391.1">
    <property type="nucleotide sequence ID" value="NZ_JALGBI010000001.1"/>
</dbReference>
<keyword evidence="3" id="KW-0732">Signal</keyword>
<organism evidence="5 6">
    <name type="scientific">Variovorax terrae</name>
    <dbReference type="NCBI Taxonomy" id="2923278"/>
    <lineage>
        <taxon>Bacteria</taxon>
        <taxon>Pseudomonadati</taxon>
        <taxon>Pseudomonadota</taxon>
        <taxon>Betaproteobacteria</taxon>
        <taxon>Burkholderiales</taxon>
        <taxon>Comamonadaceae</taxon>
        <taxon>Variovorax</taxon>
    </lineage>
</organism>
<dbReference type="PROSITE" id="PS50005">
    <property type="entry name" value="TPR"/>
    <property type="match status" value="1"/>
</dbReference>
<evidence type="ECO:0000256" key="3">
    <source>
        <dbReference type="SAM" id="SignalP"/>
    </source>
</evidence>
<evidence type="ECO:0000259" key="4">
    <source>
        <dbReference type="Pfam" id="PF24125"/>
    </source>
</evidence>
<evidence type="ECO:0000256" key="2">
    <source>
        <dbReference type="SAM" id="MobiDB-lite"/>
    </source>
</evidence>
<accession>A0A9X1VT29</accession>
<gene>
    <name evidence="5" type="ORF">MMF98_06305</name>
</gene>